<evidence type="ECO:0000259" key="2">
    <source>
        <dbReference type="Pfam" id="PF24122"/>
    </source>
</evidence>
<accession>A0A7H0F5Q8</accession>
<gene>
    <name evidence="3" type="primary">cmx8</name>
    <name evidence="3" type="ORF">IAR63_18015</name>
</gene>
<evidence type="ECO:0000259" key="1">
    <source>
        <dbReference type="Pfam" id="PF24121"/>
    </source>
</evidence>
<dbReference type="KEGG" id="ccur:IAR63_18015"/>
<evidence type="ECO:0000313" key="3">
    <source>
        <dbReference type="EMBL" id="QNP31374.1"/>
    </source>
</evidence>
<feature type="domain" description="Type I-B CRISPR Cas8b C-terminal" evidence="2">
    <location>
        <begin position="320"/>
        <end position="544"/>
    </location>
</feature>
<dbReference type="InterPro" id="IPR030928">
    <property type="entry name" value="MYXAN_cmx8"/>
</dbReference>
<organism evidence="3 4">
    <name type="scientific">Cylindrospermopsis curvispora GIHE-G1</name>
    <dbReference type="NCBI Taxonomy" id="2666332"/>
    <lineage>
        <taxon>Bacteria</taxon>
        <taxon>Bacillati</taxon>
        <taxon>Cyanobacteriota</taxon>
        <taxon>Cyanophyceae</taxon>
        <taxon>Nostocales</taxon>
        <taxon>Aphanizomenonaceae</taxon>
        <taxon>Cylindrospermopsis</taxon>
    </lineage>
</organism>
<geneLocation type="plasmid" evidence="3 4">
    <name>p-r.curvispora1</name>
</geneLocation>
<reference evidence="3 4" key="1">
    <citation type="submission" date="2020-08" db="EMBL/GenBank/DDBJ databases">
        <title>Complete genome sequence of Raphidiopsis curvispora isolated from drinking water reservoir in South Korea.</title>
        <authorList>
            <person name="Jeong J."/>
        </authorList>
    </citation>
    <scope>NUCLEOTIDE SEQUENCE [LARGE SCALE GENOMIC DNA]</scope>
    <source>
        <strain evidence="3 4">GIHE-G1</strain>
        <plasmid evidence="3 4">p-r.curvispora1</plasmid>
    </source>
</reference>
<sequence>MKKQSLKKDIEPDVIEISYQLNELPSCQHRAGLAGLVLMVQQMSKQTWIEQRQGYIAELIGLEKSGVNLKINFEGVKSLLDFAYESFKEERSTQTKIKDYDRVEEVSFEINGKSTLKKMYYYSVIVPQGAFLSYWDDSVSEDNKGLWIKLWRDMLWNVMRGVPATRNPFNNRCDGMSYTQDAEEIWKDLIQPNKTTGQSGNYYLAAMAKTADNIPTQDLTRYQFLLHFAPFVFQIYRPSKINSDGKPDFDSYAIVVPDIADLKRFCQEFPQLLKQRDNTKAGYLPKEAVIDLVEEGALDVFLLQDRLARLTGEKKSRNSILGAEIFNAEKAGNSVKFHLISYIKPVVKMTDRYAQIKDSYWCPWFRKQRLLNLVNSYLDTNYSQEEIQEIPPWNGFDGLLSRIPKKWLENRYFSHDARQLFQQEILNQGETNMTSETVNVRPYAQIVYNVCDNYISRKLWDKYRLKWDKSWDKSKIESYNEKKDKIANEAFLAVRSRTESQSFIDYFVSTLYPFIKKDEFVEFADNLFNKTEEIRSLTLLALSSHFSIK</sequence>
<dbReference type="Pfam" id="PF24122">
    <property type="entry name" value="Cas8b_C"/>
    <property type="match status" value="1"/>
</dbReference>
<proteinExistence type="predicted"/>
<dbReference type="EMBL" id="CP060823">
    <property type="protein sequence ID" value="QNP31374.1"/>
    <property type="molecule type" value="Genomic_DNA"/>
</dbReference>
<keyword evidence="3" id="KW-0614">Plasmid</keyword>
<keyword evidence="4" id="KW-1185">Reference proteome</keyword>
<dbReference type="NCBIfam" id="TIGR04413">
    <property type="entry name" value="MYXAN_cmx8"/>
    <property type="match status" value="1"/>
</dbReference>
<dbReference type="RefSeq" id="WP_187707549.1">
    <property type="nucleotide sequence ID" value="NZ_CP060823.1"/>
</dbReference>
<dbReference type="Pfam" id="PF24121">
    <property type="entry name" value="Cas8b_N"/>
    <property type="match status" value="1"/>
</dbReference>
<dbReference type="InterPro" id="IPR056202">
    <property type="entry name" value="Cas8b_C"/>
</dbReference>
<evidence type="ECO:0000313" key="4">
    <source>
        <dbReference type="Proteomes" id="UP000516013"/>
    </source>
</evidence>
<name>A0A7H0F5Q8_9CYAN</name>
<dbReference type="Proteomes" id="UP000516013">
    <property type="component" value="Plasmid p-r.curvispora1"/>
</dbReference>
<feature type="domain" description="Type I-B CRISPR Cas8b N-terminal" evidence="1">
    <location>
        <begin position="56"/>
        <end position="312"/>
    </location>
</feature>
<dbReference type="AlphaFoldDB" id="A0A7H0F5Q8"/>
<protein>
    <submittedName>
        <fullName evidence="3">Type I-MYXAN CRISPR-associated protein Cmx8</fullName>
    </submittedName>
</protein>
<dbReference type="InterPro" id="IPR056201">
    <property type="entry name" value="Cas8b_N"/>
</dbReference>